<dbReference type="OrthoDB" id="5733475at2"/>
<dbReference type="EMBL" id="CP036422">
    <property type="protein sequence ID" value="QFU75961.1"/>
    <property type="molecule type" value="Genomic_DNA"/>
</dbReference>
<keyword evidence="2" id="KW-1185">Reference proteome</keyword>
<dbReference type="RefSeq" id="WP_152662067.1">
    <property type="nucleotide sequence ID" value="NZ_CP036422.1"/>
</dbReference>
<reference evidence="1 2" key="1">
    <citation type="submission" date="2019-02" db="EMBL/GenBank/DDBJ databases">
        <authorList>
            <person name="Li S.-H."/>
        </authorList>
    </citation>
    <scope>NUCLEOTIDE SEQUENCE [LARGE SCALE GENOMIC DNA]</scope>
    <source>
        <strain evidence="1 2">IMCC14385</strain>
    </source>
</reference>
<gene>
    <name evidence="1" type="ORF">EY643_09970</name>
</gene>
<evidence type="ECO:0000313" key="1">
    <source>
        <dbReference type="EMBL" id="QFU75961.1"/>
    </source>
</evidence>
<dbReference type="KEGG" id="halc:EY643_09970"/>
<accession>A0A5P9NJF0</accession>
<sequence length="139" mass="15609">MIISLDIKDYAEVQHMFRRYPRAIYGLAMPYTHESVFSDILAQGEDLFISAHGSPDSIGHPLSTPRFDAAELAQWLQEKVVPCNFFGNIYIAAPGADQKFINALLDQLGEEFEGRVHGLFDFAYSQIMPPSRGDWVQAA</sequence>
<organism evidence="1 2">
    <name type="scientific">Halioglobus maricola</name>
    <dbReference type="NCBI Taxonomy" id="2601894"/>
    <lineage>
        <taxon>Bacteria</taxon>
        <taxon>Pseudomonadati</taxon>
        <taxon>Pseudomonadota</taxon>
        <taxon>Gammaproteobacteria</taxon>
        <taxon>Cellvibrionales</taxon>
        <taxon>Halieaceae</taxon>
        <taxon>Halioglobus</taxon>
    </lineage>
</organism>
<protein>
    <submittedName>
        <fullName evidence="1">Uncharacterized protein</fullName>
    </submittedName>
</protein>
<dbReference type="AlphaFoldDB" id="A0A5P9NJF0"/>
<proteinExistence type="predicted"/>
<evidence type="ECO:0000313" key="2">
    <source>
        <dbReference type="Proteomes" id="UP000326287"/>
    </source>
</evidence>
<name>A0A5P9NJF0_9GAMM</name>
<dbReference type="Proteomes" id="UP000326287">
    <property type="component" value="Chromosome"/>
</dbReference>